<evidence type="ECO:0000259" key="4">
    <source>
        <dbReference type="Pfam" id="PF05193"/>
    </source>
</evidence>
<dbReference type="eggNOG" id="COG0612">
    <property type="taxonomic scope" value="Bacteria"/>
</dbReference>
<dbReference type="InParanoid" id="W0RHC4"/>
<dbReference type="AlphaFoldDB" id="W0RHC4"/>
<dbReference type="OrthoDB" id="9811314at2"/>
<evidence type="ECO:0000313" key="5">
    <source>
        <dbReference type="EMBL" id="AHG88798.1"/>
    </source>
</evidence>
<dbReference type="EMBL" id="CP007128">
    <property type="protein sequence ID" value="AHG88798.1"/>
    <property type="molecule type" value="Genomic_DNA"/>
</dbReference>
<organism evidence="5 6">
    <name type="scientific">Gemmatirosa kalamazoonensis</name>
    <dbReference type="NCBI Taxonomy" id="861299"/>
    <lineage>
        <taxon>Bacteria</taxon>
        <taxon>Pseudomonadati</taxon>
        <taxon>Gemmatimonadota</taxon>
        <taxon>Gemmatimonadia</taxon>
        <taxon>Gemmatimonadales</taxon>
        <taxon>Gemmatimonadaceae</taxon>
        <taxon>Gemmatirosa</taxon>
    </lineage>
</organism>
<dbReference type="InterPro" id="IPR011249">
    <property type="entry name" value="Metalloenz_LuxS/M16"/>
</dbReference>
<dbReference type="Pfam" id="PF00675">
    <property type="entry name" value="Peptidase_M16"/>
    <property type="match status" value="1"/>
</dbReference>
<dbReference type="PANTHER" id="PTHR11851">
    <property type="entry name" value="METALLOPROTEASE"/>
    <property type="match status" value="1"/>
</dbReference>
<dbReference type="Gene3D" id="3.30.830.10">
    <property type="entry name" value="Metalloenzyme, LuxS/M16 peptidase-like"/>
    <property type="match status" value="2"/>
</dbReference>
<protein>
    <submittedName>
        <fullName evidence="5">Peptidase M16 domain protein</fullName>
    </submittedName>
</protein>
<feature type="chain" id="PRO_5004794116" evidence="2">
    <location>
        <begin position="20"/>
        <end position="461"/>
    </location>
</feature>
<gene>
    <name evidence="5" type="ORF">J421_1261</name>
</gene>
<evidence type="ECO:0000256" key="1">
    <source>
        <dbReference type="ARBA" id="ARBA00007261"/>
    </source>
</evidence>
<evidence type="ECO:0000259" key="3">
    <source>
        <dbReference type="Pfam" id="PF00675"/>
    </source>
</evidence>
<keyword evidence="6" id="KW-1185">Reference proteome</keyword>
<dbReference type="InterPro" id="IPR011765">
    <property type="entry name" value="Pept_M16_N"/>
</dbReference>
<feature type="domain" description="Peptidase M16 N-terminal" evidence="3">
    <location>
        <begin position="65"/>
        <end position="204"/>
    </location>
</feature>
<comment type="similarity">
    <text evidence="1">Belongs to the peptidase M16 family.</text>
</comment>
<dbReference type="PANTHER" id="PTHR11851:SF49">
    <property type="entry name" value="MITOCHONDRIAL-PROCESSING PEPTIDASE SUBUNIT ALPHA"/>
    <property type="match status" value="1"/>
</dbReference>
<reference evidence="5 6" key="1">
    <citation type="journal article" date="2014" name="Genome Announc.">
        <title>Genome Sequence and Methylome of Soil Bacterium Gemmatirosa kalamazoonensis KBS708T, a Member of the Rarely Cultivated Gemmatimonadetes Phylum.</title>
        <authorList>
            <person name="Debruyn J.M."/>
            <person name="Radosevich M."/>
            <person name="Wommack K.E."/>
            <person name="Polson S.W."/>
            <person name="Hauser L.J."/>
            <person name="Fawaz M.N."/>
            <person name="Korlach J."/>
            <person name="Tsai Y.C."/>
        </authorList>
    </citation>
    <scope>NUCLEOTIDE SEQUENCE [LARGE SCALE GENOMIC DNA]</scope>
    <source>
        <strain evidence="5 6">KBS708</strain>
    </source>
</reference>
<sequence>MTRHLLAALIALTGSVAHAQRAWSVERGAWQVRESAPRSTLHAPRSAVAADTSTQSFDVGGVNVILRRVTANDVVAANLYLLGGTRLVGFDKAGIEPFLLLASERGTTGYPRDLLRRRMAELGTQVGPSADQDWTTFALRATGETFDSTWAIFADRVMRPTLDSGEVELVRSQLLNGVRQRRDDPDALLEYLADSVAYAGHPYGVEPNGTEQSIARITLADLRQFQRERMVTSRMLLVVVGNVSRPQVERLVGATLAKLPRGDFRWAPPPPPAAFTPTLVTETRSLPTNYILGYYAGPPATGRDYHALRIATAVLTGRLFSEIRAKRNLTYAVDAPFIDRAQTAGGLYVTTVDPNTTLRVMRQQIAELQNGWVTPRGLEQVVQQFITEYFLKNETNADQANQLARAQLYQGDWRHAVQFADELRQVTPDDVRRVLRTYIKNVRFVYVGDPSKLDRSVVAGF</sequence>
<name>W0RHC4_9BACT</name>
<dbReference type="InterPro" id="IPR007863">
    <property type="entry name" value="Peptidase_M16_C"/>
</dbReference>
<dbReference type="RefSeq" id="WP_025410323.1">
    <property type="nucleotide sequence ID" value="NZ_CP007128.1"/>
</dbReference>
<feature type="domain" description="Peptidase M16 C-terminal" evidence="4">
    <location>
        <begin position="217"/>
        <end position="384"/>
    </location>
</feature>
<dbReference type="Proteomes" id="UP000019151">
    <property type="component" value="Chromosome"/>
</dbReference>
<dbReference type="HOGENOM" id="CLU_009902_6_1_0"/>
<proteinExistence type="inferred from homology"/>
<dbReference type="Pfam" id="PF05193">
    <property type="entry name" value="Peptidase_M16_C"/>
    <property type="match status" value="1"/>
</dbReference>
<keyword evidence="2" id="KW-0732">Signal</keyword>
<dbReference type="SUPFAM" id="SSF63411">
    <property type="entry name" value="LuxS/MPP-like metallohydrolase"/>
    <property type="match status" value="2"/>
</dbReference>
<dbReference type="GO" id="GO:0046872">
    <property type="term" value="F:metal ion binding"/>
    <property type="evidence" value="ECO:0007669"/>
    <property type="project" value="InterPro"/>
</dbReference>
<feature type="signal peptide" evidence="2">
    <location>
        <begin position="1"/>
        <end position="19"/>
    </location>
</feature>
<evidence type="ECO:0000256" key="2">
    <source>
        <dbReference type="SAM" id="SignalP"/>
    </source>
</evidence>
<dbReference type="STRING" id="861299.J421_1261"/>
<dbReference type="InterPro" id="IPR050361">
    <property type="entry name" value="MPP/UQCRC_Complex"/>
</dbReference>
<evidence type="ECO:0000313" key="6">
    <source>
        <dbReference type="Proteomes" id="UP000019151"/>
    </source>
</evidence>
<dbReference type="KEGG" id="gba:J421_1261"/>
<accession>W0RHC4</accession>